<protein>
    <submittedName>
        <fullName evidence="2">DUF885 family protein</fullName>
    </submittedName>
</protein>
<feature type="signal peptide" evidence="1">
    <location>
        <begin position="1"/>
        <end position="26"/>
    </location>
</feature>
<proteinExistence type="predicted"/>
<gene>
    <name evidence="2" type="ORF">ACFFF8_20425</name>
</gene>
<sequence length="614" mass="67328">MLRREFMASAATALTWGLLTSRSAIAAATASSASVPALNAADKALYARLDALFYESLAQSPEMASSLGLDKGQYAGLKFKLSDDSAKGRAASLAMGHKAIAAVEAVDAAPLSATGKRNRDLALYQLRQRTVSQDKFQIDSAQRPYLISQQGGAYFSLPDFLNSSHTIETKNDAEAYLARLSAFRTALDDETLQQKDYGARGIVAPGWSLDLALGQMEKLRGAAAAQSGLVTSLVKRAAAKAIDGDWAARATAIVEKDVYPALDRQIALIKAQRQTTPAGDGAWRLQRGDEIYAEALRQAITTDDSPEQVHQIGLDQVADLTAQLDAILKTAGLTTGPVGARLDALNKRPEQLYANTDAGRSDLIASLNEGIRQMYTRLPQVFDNPPQQPLEIRRVPPEIQDGAPNGYYYRAPLDGSRPAIYWINLKDVADWPKYTLPSLTYHEGVPGHHLQGGFAQTGGELPMMLKNSFISAYGEGWALYAEQLADELGAYSGLERAGYLQSYLFRAARLVIDTGIHHYKWSREKATDYMVETVGFARPRSQREVERYCTMIGQACSYKMGHTAWMRARARSQKALGDKFTLPWFHAILAEGVMPLSMLDKRVDERIAERLKQA</sequence>
<dbReference type="InterPro" id="IPR010281">
    <property type="entry name" value="DUF885"/>
</dbReference>
<dbReference type="PANTHER" id="PTHR33361">
    <property type="entry name" value="GLR0591 PROTEIN"/>
    <property type="match status" value="1"/>
</dbReference>
<reference evidence="2 3" key="1">
    <citation type="submission" date="2024-09" db="EMBL/GenBank/DDBJ databases">
        <authorList>
            <person name="Sun Q."/>
            <person name="Mori K."/>
        </authorList>
    </citation>
    <scope>NUCLEOTIDE SEQUENCE [LARGE SCALE GENOMIC DNA]</scope>
    <source>
        <strain evidence="2 3">CICC 11035S</strain>
    </source>
</reference>
<accession>A0ABV6SFX4</accession>
<feature type="chain" id="PRO_5045179835" evidence="1">
    <location>
        <begin position="27"/>
        <end position="614"/>
    </location>
</feature>
<keyword evidence="3" id="KW-1185">Reference proteome</keyword>
<dbReference type="Pfam" id="PF05960">
    <property type="entry name" value="DUF885"/>
    <property type="match status" value="1"/>
</dbReference>
<dbReference type="RefSeq" id="WP_267219291.1">
    <property type="nucleotide sequence ID" value="NZ_JAPCWC010000003.1"/>
</dbReference>
<evidence type="ECO:0000313" key="3">
    <source>
        <dbReference type="Proteomes" id="UP001589858"/>
    </source>
</evidence>
<comment type="caution">
    <text evidence="2">The sequence shown here is derived from an EMBL/GenBank/DDBJ whole genome shotgun (WGS) entry which is preliminary data.</text>
</comment>
<organism evidence="2 3">
    <name type="scientific">Novosphingobium clariflavum</name>
    <dbReference type="NCBI Taxonomy" id="2029884"/>
    <lineage>
        <taxon>Bacteria</taxon>
        <taxon>Pseudomonadati</taxon>
        <taxon>Pseudomonadota</taxon>
        <taxon>Alphaproteobacteria</taxon>
        <taxon>Sphingomonadales</taxon>
        <taxon>Sphingomonadaceae</taxon>
        <taxon>Novosphingobium</taxon>
    </lineage>
</organism>
<dbReference type="PANTHER" id="PTHR33361:SF2">
    <property type="entry name" value="DUF885 DOMAIN-CONTAINING PROTEIN"/>
    <property type="match status" value="1"/>
</dbReference>
<dbReference type="Proteomes" id="UP001589858">
    <property type="component" value="Unassembled WGS sequence"/>
</dbReference>
<keyword evidence="1" id="KW-0732">Signal</keyword>
<dbReference type="EMBL" id="JBHLTM010000079">
    <property type="protein sequence ID" value="MFC0686953.1"/>
    <property type="molecule type" value="Genomic_DNA"/>
</dbReference>
<evidence type="ECO:0000256" key="1">
    <source>
        <dbReference type="SAM" id="SignalP"/>
    </source>
</evidence>
<evidence type="ECO:0000313" key="2">
    <source>
        <dbReference type="EMBL" id="MFC0686953.1"/>
    </source>
</evidence>
<name>A0ABV6SFX4_9SPHN</name>